<feature type="transmembrane region" description="Helical" evidence="6">
    <location>
        <begin position="503"/>
        <end position="521"/>
    </location>
</feature>
<dbReference type="GO" id="GO:0051205">
    <property type="term" value="P:protein insertion into membrane"/>
    <property type="evidence" value="ECO:0007669"/>
    <property type="project" value="TreeGrafter"/>
</dbReference>
<dbReference type="InterPro" id="IPR028055">
    <property type="entry name" value="YidC/Oxa/ALB_C"/>
</dbReference>
<dbReference type="eggNOG" id="COG3119">
    <property type="taxonomic scope" value="Bacteria"/>
</dbReference>
<dbReference type="PATRIC" id="fig|1045858.4.peg.1475"/>
<feature type="transmembrane region" description="Helical" evidence="6">
    <location>
        <begin position="108"/>
        <end position="127"/>
    </location>
</feature>
<keyword evidence="9" id="KW-1185">Reference proteome</keyword>
<comment type="similarity">
    <text evidence="5">Belongs to the OXA1/ALB3/YidC family.</text>
</comment>
<accession>G0EQJ4</accession>
<dbReference type="GO" id="GO:0032977">
    <property type="term" value="F:membrane insertase activity"/>
    <property type="evidence" value="ECO:0007669"/>
    <property type="project" value="InterPro"/>
</dbReference>
<dbReference type="eggNOG" id="COG0706">
    <property type="taxonomic scope" value="Bacteria"/>
</dbReference>
<feature type="transmembrane region" description="Helical" evidence="6">
    <location>
        <begin position="458"/>
        <end position="477"/>
    </location>
</feature>
<dbReference type="GO" id="GO:0005886">
    <property type="term" value="C:plasma membrane"/>
    <property type="evidence" value="ECO:0007669"/>
    <property type="project" value="TreeGrafter"/>
</dbReference>
<dbReference type="Gene3D" id="3.40.720.10">
    <property type="entry name" value="Alkaline Phosphatase, subunit A"/>
    <property type="match status" value="1"/>
</dbReference>
<feature type="transmembrane region" description="Helical" evidence="6">
    <location>
        <begin position="528"/>
        <end position="551"/>
    </location>
</feature>
<dbReference type="Proteomes" id="UP000008522">
    <property type="component" value="Chromosome"/>
</dbReference>
<evidence type="ECO:0000256" key="5">
    <source>
        <dbReference type="RuleBase" id="RU003945"/>
    </source>
</evidence>
<dbReference type="PANTHER" id="PTHR12428">
    <property type="entry name" value="OXA1"/>
    <property type="match status" value="1"/>
</dbReference>
<dbReference type="Pfam" id="PF02096">
    <property type="entry name" value="60KD_IMP"/>
    <property type="match status" value="1"/>
</dbReference>
<feature type="transmembrane region" description="Helical" evidence="6">
    <location>
        <begin position="147"/>
        <end position="171"/>
    </location>
</feature>
<protein>
    <submittedName>
        <fullName evidence="8">Inner membrane protein</fullName>
    </submittedName>
</protein>
<dbReference type="HOGENOM" id="CLU_013421_0_0_12"/>
<dbReference type="GeneID" id="44970006"/>
<gene>
    <name evidence="8" type="ordered locus">Bint_1476</name>
</gene>
<feature type="transmembrane region" description="Helical" evidence="6">
    <location>
        <begin position="395"/>
        <end position="414"/>
    </location>
</feature>
<evidence type="ECO:0000313" key="9">
    <source>
        <dbReference type="Proteomes" id="UP000008522"/>
    </source>
</evidence>
<evidence type="ECO:0000256" key="3">
    <source>
        <dbReference type="ARBA" id="ARBA00022989"/>
    </source>
</evidence>
<dbReference type="AlphaFoldDB" id="G0EQJ4"/>
<evidence type="ECO:0000256" key="6">
    <source>
        <dbReference type="SAM" id="Phobius"/>
    </source>
</evidence>
<feature type="transmembrane region" description="Helical" evidence="6">
    <location>
        <begin position="5"/>
        <end position="25"/>
    </location>
</feature>
<keyword evidence="3 6" id="KW-1133">Transmembrane helix</keyword>
<feature type="transmembrane region" description="Helical" evidence="6">
    <location>
        <begin position="183"/>
        <end position="199"/>
    </location>
</feature>
<evidence type="ECO:0000313" key="8">
    <source>
        <dbReference type="EMBL" id="AEM22095.1"/>
    </source>
</evidence>
<feature type="transmembrane region" description="Helical" evidence="6">
    <location>
        <begin position="353"/>
        <end position="374"/>
    </location>
</feature>
<dbReference type="SUPFAM" id="SSF53649">
    <property type="entry name" value="Alkaline phosphatase-like"/>
    <property type="match status" value="1"/>
</dbReference>
<dbReference type="InterPro" id="IPR001708">
    <property type="entry name" value="YidC/ALB3/OXA1/COX18"/>
</dbReference>
<dbReference type="InterPro" id="IPR017850">
    <property type="entry name" value="Alkaline_phosphatase_core_sf"/>
</dbReference>
<dbReference type="PANTHER" id="PTHR12428:SF65">
    <property type="entry name" value="CYTOCHROME C OXIDASE ASSEMBLY PROTEIN COX18, MITOCHONDRIAL"/>
    <property type="match status" value="1"/>
</dbReference>
<dbReference type="OrthoDB" id="354737at2"/>
<feature type="domain" description="Membrane insertase YidC/Oxa/ALB C-terminal" evidence="7">
    <location>
        <begin position="33"/>
        <end position="221"/>
    </location>
</feature>
<reference evidence="8 9" key="1">
    <citation type="journal article" date="2011" name="BMC Genomics">
        <title>Complete genome sequence of Brachyspira intermedia reveals unique genomic features in Brachyspira species and phage-mediated horizontal gene transfer.</title>
        <authorList>
            <person name="Hafstrom T."/>
            <person name="Jansson D.S."/>
            <person name="Segerman B."/>
        </authorList>
    </citation>
    <scope>NUCLEOTIDE SEQUENCE [LARGE SCALE GENOMIC DNA]</scope>
    <source>
        <strain evidence="9">ATCC 51140 / PWS/A</strain>
    </source>
</reference>
<feature type="transmembrane region" description="Helical" evidence="6">
    <location>
        <begin position="426"/>
        <end position="451"/>
    </location>
</feature>
<dbReference type="EMBL" id="CP002874">
    <property type="protein sequence ID" value="AEM22095.1"/>
    <property type="molecule type" value="Genomic_DNA"/>
</dbReference>
<evidence type="ECO:0000256" key="4">
    <source>
        <dbReference type="ARBA" id="ARBA00023136"/>
    </source>
</evidence>
<proteinExistence type="inferred from homology"/>
<keyword evidence="4 6" id="KW-0472">Membrane</keyword>
<dbReference type="KEGG" id="bip:Bint_1476"/>
<evidence type="ECO:0000256" key="1">
    <source>
        <dbReference type="ARBA" id="ARBA00004141"/>
    </source>
</evidence>
<feature type="transmembrane region" description="Helical" evidence="6">
    <location>
        <begin position="31"/>
        <end position="55"/>
    </location>
</feature>
<evidence type="ECO:0000259" key="7">
    <source>
        <dbReference type="Pfam" id="PF02096"/>
    </source>
</evidence>
<name>G0EQJ4_BRAIP</name>
<sequence>MFFDILYNIFIYPIEFIIEILFYLFNTVFQSGYGVSLFFLSLCINFLSLPLYNIAESWQAKERAIQDKMKPMIDNIKSVYKGDQRYLLIRACQRINGYKTIYAFRGTLGLLIQIPFFMAAYNFVHSISVLNGQSFLFIKDLSKPDSLIHIGSISINLLPFIMTLFSLLAGFIYAKKLKFKESLPLYIVSLIFLVLLYTSPSGLLFYWTINCLFSLIKNIVIEFKLYEIFLKNKYKLLKVYNIFFIIITAVFILLISLASIERKAYLSDFVYSFKDGNIYGYEATIKYNSKIFKSSDLFDININTDVFLSDNIEDVLLIDNTINTKYVSISLNKKIEDIDDAINIYYKVYLKNYTINIFIIITILFIVFNMNKIFSYIFNNSIIFDIYLKNRYKLILTNCLVITILSGIFIPSSLIGASPQEFTNPFYLVINNFTISTGLFLFYPIFIYFLFSEKIKNYITLLSIFIVSILLIDTFIMKGNYININSDFIFDNSNFLKASFKEIYISVILFIFSVLILILFIKKNINILINIYFIIIITLFGISTLNIITIFKEHSKLISISNNKNDIKIFNLSKTGENIFVFILDRAINSYWIDALDRFPEYKEKLDGFIIYPNTVSFSDFTTSISSLYGGYDYLPYELSTNLSCNIKNKHNESLLTIPLSLEKYGYHSILLEPVYANLKLIPDLSIFKDYTNIKAYNNNIVDSYSLAQHFNIRDFNVNEHNKIKQKNRIFKFSIFKMIPINLRYDFYSNGDWFNYNDFNVNPSIYSYAILSNIRKFININNEGNYYNILHNMITHDPQFFSSDYLPHTIIKPVKAEDMVIYKDENSTRHFYANIASINILTNFIDFLKENDVYDNTKIIVVSDHGRDVNTTVFENKLKFVSWYNALLMYKDFNSHGNIKIENNFMTIADVPYLATKHIQGITNPFNNKIITNDYKTNGANIILLKTWDISKQFYNRYNFDIFYTVKDNIFNLHNWKKYTIDWNTKDTNWNPKDSREIELK</sequence>
<organism evidence="8 9">
    <name type="scientific">Brachyspira intermedia (strain ATCC 51140 / PWS/A)</name>
    <name type="common">Serpulina intermedia</name>
    <dbReference type="NCBI Taxonomy" id="1045858"/>
    <lineage>
        <taxon>Bacteria</taxon>
        <taxon>Pseudomonadati</taxon>
        <taxon>Spirochaetota</taxon>
        <taxon>Spirochaetia</taxon>
        <taxon>Brachyspirales</taxon>
        <taxon>Brachyspiraceae</taxon>
        <taxon>Brachyspira</taxon>
    </lineage>
</organism>
<dbReference type="RefSeq" id="WP_014487923.1">
    <property type="nucleotide sequence ID" value="NC_017243.1"/>
</dbReference>
<feature type="transmembrane region" description="Helical" evidence="6">
    <location>
        <begin position="238"/>
        <end position="260"/>
    </location>
</feature>
<evidence type="ECO:0000256" key="2">
    <source>
        <dbReference type="ARBA" id="ARBA00022692"/>
    </source>
</evidence>
<keyword evidence="2 5" id="KW-0812">Transmembrane</keyword>
<feature type="transmembrane region" description="Helical" evidence="6">
    <location>
        <begin position="205"/>
        <end position="226"/>
    </location>
</feature>
<comment type="subcellular location">
    <subcellularLocation>
        <location evidence="1 5">Membrane</location>
        <topology evidence="1 5">Multi-pass membrane protein</topology>
    </subcellularLocation>
</comment>